<name>A0A1F6CP45_9BACT</name>
<evidence type="ECO:0000256" key="1">
    <source>
        <dbReference type="SAM" id="SignalP"/>
    </source>
</evidence>
<dbReference type="AlphaFoldDB" id="A0A1F6CP45"/>
<dbReference type="EMBL" id="MFKV01000006">
    <property type="protein sequence ID" value="OGG50850.1"/>
    <property type="molecule type" value="Genomic_DNA"/>
</dbReference>
<feature type="signal peptide" evidence="1">
    <location>
        <begin position="1"/>
        <end position="30"/>
    </location>
</feature>
<accession>A0A1F6CP45</accession>
<dbReference type="STRING" id="1798482.A2763_00745"/>
<organism evidence="2 3">
    <name type="scientific">Candidatus Kaiserbacteria bacterium RIFCSPHIGHO2_01_FULL_54_36</name>
    <dbReference type="NCBI Taxonomy" id="1798482"/>
    <lineage>
        <taxon>Bacteria</taxon>
        <taxon>Candidatus Kaiseribacteriota</taxon>
    </lineage>
</organism>
<evidence type="ECO:0000313" key="3">
    <source>
        <dbReference type="Proteomes" id="UP000178370"/>
    </source>
</evidence>
<comment type="caution">
    <text evidence="2">The sequence shown here is derived from an EMBL/GenBank/DDBJ whole genome shotgun (WGS) entry which is preliminary data.</text>
</comment>
<protein>
    <submittedName>
        <fullName evidence="2">Uncharacterized protein</fullName>
    </submittedName>
</protein>
<feature type="chain" id="PRO_5009523546" evidence="1">
    <location>
        <begin position="31"/>
        <end position="115"/>
    </location>
</feature>
<gene>
    <name evidence="2" type="ORF">A2763_00745</name>
</gene>
<keyword evidence="1" id="KW-0732">Signal</keyword>
<proteinExistence type="predicted"/>
<evidence type="ECO:0000313" key="2">
    <source>
        <dbReference type="EMBL" id="OGG50850.1"/>
    </source>
</evidence>
<reference evidence="2 3" key="1">
    <citation type="journal article" date="2016" name="Nat. Commun.">
        <title>Thousands of microbial genomes shed light on interconnected biogeochemical processes in an aquifer system.</title>
        <authorList>
            <person name="Anantharaman K."/>
            <person name="Brown C.T."/>
            <person name="Hug L.A."/>
            <person name="Sharon I."/>
            <person name="Castelle C.J."/>
            <person name="Probst A.J."/>
            <person name="Thomas B.C."/>
            <person name="Singh A."/>
            <person name="Wilkins M.J."/>
            <person name="Karaoz U."/>
            <person name="Brodie E.L."/>
            <person name="Williams K.H."/>
            <person name="Hubbard S.S."/>
            <person name="Banfield J.F."/>
        </authorList>
    </citation>
    <scope>NUCLEOTIDE SEQUENCE [LARGE SCALE GENOMIC DNA]</scope>
</reference>
<sequence length="115" mass="12524">MTKFLTATTAIILVATAAAFAQTTPAPAPAATPAATAAPRVLTVDRKQVKVWGVPKNQHFTANRLFPNFWQRCPTGLVRADIVTDPALIKKYKAPNVDYLYHFVCLEEEPTSPAT</sequence>
<dbReference type="Proteomes" id="UP000178370">
    <property type="component" value="Unassembled WGS sequence"/>
</dbReference>